<protein>
    <submittedName>
        <fullName evidence="10">Adhesion G protein-coupled receptor G4b</fullName>
    </submittedName>
</protein>
<dbReference type="Ensembl" id="ENSCMIT00000024802.1">
    <property type="protein sequence ID" value="ENSCMIP00000024395.1"/>
    <property type="gene ID" value="ENSCMIG00000010816.1"/>
</dbReference>
<evidence type="ECO:0000256" key="3">
    <source>
        <dbReference type="ARBA" id="ARBA00022729"/>
    </source>
</evidence>
<dbReference type="InterPro" id="IPR046338">
    <property type="entry name" value="GAIN_dom_sf"/>
</dbReference>
<dbReference type="Pfam" id="PF00002">
    <property type="entry name" value="7tm_2"/>
    <property type="match status" value="1"/>
</dbReference>
<feature type="domain" description="GAIN-B" evidence="8">
    <location>
        <begin position="1"/>
        <end position="143"/>
    </location>
</feature>
<dbReference type="Pfam" id="PF01825">
    <property type="entry name" value="GPS"/>
    <property type="match status" value="1"/>
</dbReference>
<feature type="transmembrane region" description="Helical" evidence="7">
    <location>
        <begin position="224"/>
        <end position="247"/>
    </location>
</feature>
<evidence type="ECO:0000256" key="7">
    <source>
        <dbReference type="SAM" id="Phobius"/>
    </source>
</evidence>
<accession>A0A4W3IUQ7</accession>
<proteinExistence type="predicted"/>
<feature type="domain" description="G-protein coupled receptors family 2 profile 2" evidence="9">
    <location>
        <begin position="152"/>
        <end position="405"/>
    </location>
</feature>
<feature type="transmembrane region" description="Helical" evidence="7">
    <location>
        <begin position="312"/>
        <end position="335"/>
    </location>
</feature>
<reference evidence="11" key="2">
    <citation type="journal article" date="2007" name="PLoS Biol.">
        <title>Survey sequencing and comparative analysis of the elephant shark (Callorhinchus milii) genome.</title>
        <authorList>
            <person name="Venkatesh B."/>
            <person name="Kirkness E.F."/>
            <person name="Loh Y.H."/>
            <person name="Halpern A.L."/>
            <person name="Lee A.P."/>
            <person name="Johnson J."/>
            <person name="Dandona N."/>
            <person name="Viswanathan L.D."/>
            <person name="Tay A."/>
            <person name="Venter J.C."/>
            <person name="Strausberg R.L."/>
            <person name="Brenner S."/>
        </authorList>
    </citation>
    <scope>NUCLEOTIDE SEQUENCE [LARGE SCALE GENOMIC DNA]</scope>
</reference>
<gene>
    <name evidence="10" type="primary">adgrg4a</name>
</gene>
<keyword evidence="2 7" id="KW-0812">Transmembrane</keyword>
<feature type="transmembrane region" description="Helical" evidence="7">
    <location>
        <begin position="382"/>
        <end position="404"/>
    </location>
</feature>
<dbReference type="PANTHER" id="PTHR12011:SF277">
    <property type="entry name" value="ADHESION G-PROTEIN COUPLED RECEPTOR G4"/>
    <property type="match status" value="1"/>
</dbReference>
<dbReference type="PANTHER" id="PTHR12011">
    <property type="entry name" value="ADHESION G-PROTEIN COUPLED RECEPTOR"/>
    <property type="match status" value="1"/>
</dbReference>
<evidence type="ECO:0000256" key="2">
    <source>
        <dbReference type="ARBA" id="ARBA00022692"/>
    </source>
</evidence>
<dbReference type="InParanoid" id="A0A4W3IUQ7"/>
<sequence>MDEIIIGEPDLFIVLPTSLQNSFQTESVSSTSRIQFQFYRKASLFQDRSLNNQRLNSYVVASSVAGTEIINLSDPVKIKLLHLHPISITESVTCVFWDYEQNNGVGAWNSTGCGVIYTDVNYTICGCNHLTHFGILLGISGTRIDPLNTKLLSFITYIGCGASSIFLGIVLLTYLIFEELRRDYPSKILLNLCTALLMLNMVFLVDSWIASYDSSSLCISVAVFLHYFLLTSFTWMGIEAVHMYFALVKVFNIYVRHYILKYCIIGWGVPAIAVVVVLSIDKDFYGKEYYGISTDPTDTCWIQDITVFYTSVVTYFSIIFLVNLVMFIVVLNQIHTMKAKMHSRNRRNVFLHNVKSTGSLTILLGLTWGFAFFAWGPVKITFMYLFTIFNTLQGFFIFVFHCLMKENVRKQWRMHLCCGRFKLNENSGRNNCSLLSSYTVKRKNYLKNCVV</sequence>
<evidence type="ECO:0000256" key="6">
    <source>
        <dbReference type="ARBA" id="ARBA00023157"/>
    </source>
</evidence>
<dbReference type="InterPro" id="IPR057244">
    <property type="entry name" value="GAIN_B"/>
</dbReference>
<dbReference type="STRING" id="7868.ENSCMIP00000024395"/>
<dbReference type="GeneTree" id="ENSGT00940000156341"/>
<dbReference type="PRINTS" id="PR00249">
    <property type="entry name" value="GPCRSECRETIN"/>
</dbReference>
<feature type="transmembrane region" description="Helical" evidence="7">
    <location>
        <begin position="259"/>
        <end position="280"/>
    </location>
</feature>
<reference evidence="10" key="4">
    <citation type="submission" date="2025-08" db="UniProtKB">
        <authorList>
            <consortium name="Ensembl"/>
        </authorList>
    </citation>
    <scope>IDENTIFICATION</scope>
</reference>
<dbReference type="GO" id="GO:0004930">
    <property type="term" value="F:G protein-coupled receptor activity"/>
    <property type="evidence" value="ECO:0007669"/>
    <property type="project" value="InterPro"/>
</dbReference>
<evidence type="ECO:0000256" key="1">
    <source>
        <dbReference type="ARBA" id="ARBA00004141"/>
    </source>
</evidence>
<name>A0A4W3IUQ7_CALMI</name>
<dbReference type="SUPFAM" id="SSF81321">
    <property type="entry name" value="Family A G protein-coupled receptor-like"/>
    <property type="match status" value="1"/>
</dbReference>
<dbReference type="PROSITE" id="PS00650">
    <property type="entry name" value="G_PROTEIN_RECEP_F2_2"/>
    <property type="match status" value="1"/>
</dbReference>
<dbReference type="OMA" id="EEHSWSN"/>
<keyword evidence="3" id="KW-0732">Signal</keyword>
<dbReference type="InterPro" id="IPR017983">
    <property type="entry name" value="GPCR_2_secretin-like_CS"/>
</dbReference>
<dbReference type="PROSITE" id="PS50261">
    <property type="entry name" value="G_PROTEIN_RECEP_F2_4"/>
    <property type="match status" value="1"/>
</dbReference>
<organism evidence="10 11">
    <name type="scientific">Callorhinchus milii</name>
    <name type="common">Ghost shark</name>
    <dbReference type="NCBI Taxonomy" id="7868"/>
    <lineage>
        <taxon>Eukaryota</taxon>
        <taxon>Metazoa</taxon>
        <taxon>Chordata</taxon>
        <taxon>Craniata</taxon>
        <taxon>Vertebrata</taxon>
        <taxon>Chondrichthyes</taxon>
        <taxon>Holocephali</taxon>
        <taxon>Chimaeriformes</taxon>
        <taxon>Callorhinchidae</taxon>
        <taxon>Callorhinchus</taxon>
    </lineage>
</organism>
<comment type="subcellular location">
    <subcellularLocation>
        <location evidence="1">Membrane</location>
        <topology evidence="1">Multi-pass membrane protein</topology>
    </subcellularLocation>
</comment>
<dbReference type="Proteomes" id="UP000314986">
    <property type="component" value="Unassembled WGS sequence"/>
</dbReference>
<keyword evidence="4 7" id="KW-1133">Transmembrane helix</keyword>
<evidence type="ECO:0000259" key="9">
    <source>
        <dbReference type="PROSITE" id="PS50261"/>
    </source>
</evidence>
<dbReference type="FunFam" id="1.20.1070.10:FF:000043">
    <property type="entry name" value="adhesion G-protein coupled receptor G2 isoform X1"/>
    <property type="match status" value="1"/>
</dbReference>
<dbReference type="GO" id="GO:0007166">
    <property type="term" value="P:cell surface receptor signaling pathway"/>
    <property type="evidence" value="ECO:0007669"/>
    <property type="project" value="InterPro"/>
</dbReference>
<dbReference type="InterPro" id="IPR000203">
    <property type="entry name" value="GPS"/>
</dbReference>
<dbReference type="GO" id="GO:0005886">
    <property type="term" value="C:plasma membrane"/>
    <property type="evidence" value="ECO:0007669"/>
    <property type="project" value="TreeGrafter"/>
</dbReference>
<keyword evidence="6" id="KW-1015">Disulfide bond</keyword>
<feature type="transmembrane region" description="Helical" evidence="7">
    <location>
        <begin position="189"/>
        <end position="212"/>
    </location>
</feature>
<dbReference type="GO" id="GO:0007189">
    <property type="term" value="P:adenylate cyclase-activating G protein-coupled receptor signaling pathway"/>
    <property type="evidence" value="ECO:0007669"/>
    <property type="project" value="TreeGrafter"/>
</dbReference>
<feature type="transmembrane region" description="Helical" evidence="7">
    <location>
        <begin position="356"/>
        <end position="376"/>
    </location>
</feature>
<dbReference type="AlphaFoldDB" id="A0A4W3IUQ7"/>
<evidence type="ECO:0000259" key="8">
    <source>
        <dbReference type="PROSITE" id="PS50221"/>
    </source>
</evidence>
<evidence type="ECO:0000256" key="4">
    <source>
        <dbReference type="ARBA" id="ARBA00022989"/>
    </source>
</evidence>
<dbReference type="Gene3D" id="2.60.220.50">
    <property type="match status" value="1"/>
</dbReference>
<keyword evidence="5 7" id="KW-0472">Membrane</keyword>
<keyword evidence="11" id="KW-1185">Reference proteome</keyword>
<reference evidence="10" key="5">
    <citation type="submission" date="2025-09" db="UniProtKB">
        <authorList>
            <consortium name="Ensembl"/>
        </authorList>
    </citation>
    <scope>IDENTIFICATION</scope>
</reference>
<feature type="transmembrane region" description="Helical" evidence="7">
    <location>
        <begin position="154"/>
        <end position="177"/>
    </location>
</feature>
<dbReference type="Gene3D" id="1.20.1070.10">
    <property type="entry name" value="Rhodopsin 7-helix transmembrane proteins"/>
    <property type="match status" value="1"/>
</dbReference>
<dbReference type="InterPro" id="IPR000832">
    <property type="entry name" value="GPCR_2_secretin-like"/>
</dbReference>
<evidence type="ECO:0000256" key="5">
    <source>
        <dbReference type="ARBA" id="ARBA00023136"/>
    </source>
</evidence>
<evidence type="ECO:0000313" key="10">
    <source>
        <dbReference type="Ensembl" id="ENSCMIP00000024395.1"/>
    </source>
</evidence>
<dbReference type="CDD" id="cd15997">
    <property type="entry name" value="7tmB2_GPR112"/>
    <property type="match status" value="1"/>
</dbReference>
<evidence type="ECO:0000313" key="11">
    <source>
        <dbReference type="Proteomes" id="UP000314986"/>
    </source>
</evidence>
<dbReference type="InterPro" id="IPR017981">
    <property type="entry name" value="GPCR_2-like_7TM"/>
</dbReference>
<dbReference type="PROSITE" id="PS50221">
    <property type="entry name" value="GAIN_B"/>
    <property type="match status" value="1"/>
</dbReference>
<reference evidence="11" key="1">
    <citation type="journal article" date="2006" name="Science">
        <title>Ancient noncoding elements conserved in the human genome.</title>
        <authorList>
            <person name="Venkatesh B."/>
            <person name="Kirkness E.F."/>
            <person name="Loh Y.H."/>
            <person name="Halpern A.L."/>
            <person name="Lee A.P."/>
            <person name="Johnson J."/>
            <person name="Dandona N."/>
            <person name="Viswanathan L.D."/>
            <person name="Tay A."/>
            <person name="Venter J.C."/>
            <person name="Strausberg R.L."/>
            <person name="Brenner S."/>
        </authorList>
    </citation>
    <scope>NUCLEOTIDE SEQUENCE [LARGE SCALE GENOMIC DNA]</scope>
</reference>
<dbReference type="SMART" id="SM00303">
    <property type="entry name" value="GPS"/>
    <property type="match status" value="1"/>
</dbReference>
<reference evidence="11" key="3">
    <citation type="journal article" date="2014" name="Nature">
        <title>Elephant shark genome provides unique insights into gnathostome evolution.</title>
        <authorList>
            <consortium name="International Elephant Shark Genome Sequencing Consortium"/>
            <person name="Venkatesh B."/>
            <person name="Lee A.P."/>
            <person name="Ravi V."/>
            <person name="Maurya A.K."/>
            <person name="Lian M.M."/>
            <person name="Swann J.B."/>
            <person name="Ohta Y."/>
            <person name="Flajnik M.F."/>
            <person name="Sutoh Y."/>
            <person name="Kasahara M."/>
            <person name="Hoon S."/>
            <person name="Gangu V."/>
            <person name="Roy S.W."/>
            <person name="Irimia M."/>
            <person name="Korzh V."/>
            <person name="Kondrychyn I."/>
            <person name="Lim Z.W."/>
            <person name="Tay B.H."/>
            <person name="Tohari S."/>
            <person name="Kong K.W."/>
            <person name="Ho S."/>
            <person name="Lorente-Galdos B."/>
            <person name="Quilez J."/>
            <person name="Marques-Bonet T."/>
            <person name="Raney B.J."/>
            <person name="Ingham P.W."/>
            <person name="Tay A."/>
            <person name="Hillier L.W."/>
            <person name="Minx P."/>
            <person name="Boehm T."/>
            <person name="Wilson R.K."/>
            <person name="Brenner S."/>
            <person name="Warren W.C."/>
        </authorList>
    </citation>
    <scope>NUCLEOTIDE SEQUENCE [LARGE SCALE GENOMIC DNA]</scope>
</reference>